<organism evidence="2 3">
    <name type="scientific">Geoanaerobacter pelophilus</name>
    <dbReference type="NCBI Taxonomy" id="60036"/>
    <lineage>
        <taxon>Bacteria</taxon>
        <taxon>Pseudomonadati</taxon>
        <taxon>Thermodesulfobacteriota</taxon>
        <taxon>Desulfuromonadia</taxon>
        <taxon>Geobacterales</taxon>
        <taxon>Geobacteraceae</taxon>
        <taxon>Geoanaerobacter</taxon>
    </lineage>
</organism>
<dbReference type="Gene3D" id="1.50.10.20">
    <property type="match status" value="1"/>
</dbReference>
<protein>
    <submittedName>
        <fullName evidence="2">Thioredoxin domain-containing protein</fullName>
    </submittedName>
</protein>
<keyword evidence="3" id="KW-1185">Reference proteome</keyword>
<dbReference type="InterPro" id="IPR004879">
    <property type="entry name" value="Ssp411-like_TRX"/>
</dbReference>
<dbReference type="PANTHER" id="PTHR42899">
    <property type="entry name" value="SPERMATOGENESIS-ASSOCIATED PROTEIN 20"/>
    <property type="match status" value="1"/>
</dbReference>
<dbReference type="InterPro" id="IPR024705">
    <property type="entry name" value="Ssp411"/>
</dbReference>
<dbReference type="PIRSF" id="PIRSF006402">
    <property type="entry name" value="UCP006402_thioredoxin"/>
    <property type="match status" value="1"/>
</dbReference>
<dbReference type="AlphaFoldDB" id="A0AAW4LHF6"/>
<comment type="caution">
    <text evidence="2">The sequence shown here is derived from an EMBL/GenBank/DDBJ whole genome shotgun (WGS) entry which is preliminary data.</text>
</comment>
<evidence type="ECO:0000313" key="2">
    <source>
        <dbReference type="EMBL" id="MBT0666581.1"/>
    </source>
</evidence>
<dbReference type="GO" id="GO:0005975">
    <property type="term" value="P:carbohydrate metabolic process"/>
    <property type="evidence" value="ECO:0007669"/>
    <property type="project" value="InterPro"/>
</dbReference>
<sequence>MIWFTYLALRGVIPVKKSVDENIRIRNLISMPKGNLPLDGGPDFNRLIFSASPYLLQHAENPVDWYPWGEEAFIKALSEDKPVFLSIGYSTCHWCHVMAHESFEDPEVAAVLNSLFVCIKVDREERPDIDEQYMTVAQIMTGSGGWPLNIFMTPEKSPFYATTYIPRQQKMGMPGIIQVLEYFDRLWRVDREKLKNNAASTLSVLENFFAPEAGLLPEISMLEKVNQQLLNIYDDRSGGFGTAPKFPMPLFLDFLIRYRKRNDSGRSLAVIEQTLRNMRYGGIYDQLGFGFHRYSVDSEWRVPHFEKMLYDQALIGSTYLETFQVTSNPFYLKVAEEILSFVFDEMASCEGGFIAGLDADTEGEEGTYYLWTHSEIEKALGEKEAALFCQLFDVTAQGNFEGKNILHLQFSPKQFSADDNMLPESFYIGFERWRSVLLKNRRERVRPFRDEKIVTAWNSLMITTLAKGYAISSNKKYLTAAKTAVDFIFSSLVDPSLRLMRSYHLGKASGPGYLEDYAAFIGALIELHQVTLETNYLEQACFFADEMQRLFGQEAGGALYETGIDAEKLLVRHISAHDGVIPSGNSMAVFDLLRLARITGDLSYQQRGEAILHSFMGTVARQPVNSINFFSAFAFSVSPEFTVTISGAEEDLSQIIYALNGRYIPNLALRYGGCEVEGEFPVVDNKPTSYVCAKNACQPPLVGAQALVSYLDEAL</sequence>
<evidence type="ECO:0000259" key="1">
    <source>
        <dbReference type="Pfam" id="PF03190"/>
    </source>
</evidence>
<dbReference type="PANTHER" id="PTHR42899:SF1">
    <property type="entry name" value="SPERMATOGENESIS-ASSOCIATED PROTEIN 20"/>
    <property type="match status" value="1"/>
</dbReference>
<name>A0AAW4LHF6_9BACT</name>
<dbReference type="EMBL" id="JAHCVJ010000014">
    <property type="protein sequence ID" value="MBT0666581.1"/>
    <property type="molecule type" value="Genomic_DNA"/>
</dbReference>
<feature type="domain" description="Spermatogenesis-associated protein 20-like TRX" evidence="1">
    <location>
        <begin position="45"/>
        <end position="205"/>
    </location>
</feature>
<reference evidence="2 3" key="1">
    <citation type="submission" date="2021-05" db="EMBL/GenBank/DDBJ databases">
        <title>The draft genome of Geobacter pelophilus DSM 12255.</title>
        <authorList>
            <person name="Xu Z."/>
            <person name="Masuda Y."/>
            <person name="Itoh H."/>
            <person name="Senoo K."/>
        </authorList>
    </citation>
    <scope>NUCLEOTIDE SEQUENCE [LARGE SCALE GENOMIC DNA]</scope>
    <source>
        <strain evidence="2 3">DSM 12255</strain>
    </source>
</reference>
<dbReference type="CDD" id="cd02955">
    <property type="entry name" value="SSP411"/>
    <property type="match status" value="1"/>
</dbReference>
<evidence type="ECO:0000313" key="3">
    <source>
        <dbReference type="Proteomes" id="UP000811899"/>
    </source>
</evidence>
<gene>
    <name evidence="2" type="ORF">KI809_19910</name>
</gene>
<dbReference type="Gene3D" id="3.40.30.10">
    <property type="entry name" value="Glutaredoxin"/>
    <property type="match status" value="1"/>
</dbReference>
<dbReference type="InterPro" id="IPR036249">
    <property type="entry name" value="Thioredoxin-like_sf"/>
</dbReference>
<dbReference type="SUPFAM" id="SSF52833">
    <property type="entry name" value="Thioredoxin-like"/>
    <property type="match status" value="1"/>
</dbReference>
<dbReference type="Pfam" id="PF03190">
    <property type="entry name" value="Thioredox_DsbH"/>
    <property type="match status" value="1"/>
</dbReference>
<dbReference type="Proteomes" id="UP000811899">
    <property type="component" value="Unassembled WGS sequence"/>
</dbReference>
<accession>A0AAW4LHF6</accession>
<dbReference type="SUPFAM" id="SSF48208">
    <property type="entry name" value="Six-hairpin glycosidases"/>
    <property type="match status" value="1"/>
</dbReference>
<dbReference type="InterPro" id="IPR008928">
    <property type="entry name" value="6-hairpin_glycosidase_sf"/>
</dbReference>
<proteinExistence type="predicted"/>